<feature type="transmembrane region" description="Helical" evidence="7">
    <location>
        <begin position="64"/>
        <end position="87"/>
    </location>
</feature>
<dbReference type="InterPro" id="IPR011527">
    <property type="entry name" value="ABC1_TM_dom"/>
</dbReference>
<evidence type="ECO:0000256" key="1">
    <source>
        <dbReference type="ARBA" id="ARBA00004651"/>
    </source>
</evidence>
<dbReference type="InterPro" id="IPR039421">
    <property type="entry name" value="Type_1_exporter"/>
</dbReference>
<comment type="caution">
    <text evidence="10">The sequence shown here is derived from an EMBL/GenBank/DDBJ whole genome shotgun (WGS) entry which is preliminary data.</text>
</comment>
<keyword evidence="5 7" id="KW-1133">Transmembrane helix</keyword>
<dbReference type="Gene3D" id="1.20.1560.10">
    <property type="entry name" value="ABC transporter type 1, transmembrane domain"/>
    <property type="match status" value="1"/>
</dbReference>
<evidence type="ECO:0000256" key="7">
    <source>
        <dbReference type="SAM" id="Phobius"/>
    </source>
</evidence>
<evidence type="ECO:0000256" key="5">
    <source>
        <dbReference type="ARBA" id="ARBA00022989"/>
    </source>
</evidence>
<dbReference type="PROSITE" id="PS50929">
    <property type="entry name" value="ABC_TM1F"/>
    <property type="match status" value="1"/>
</dbReference>
<protein>
    <submittedName>
        <fullName evidence="10">ATP-binding cassette subfamily C protein</fullName>
    </submittedName>
</protein>
<organism evidence="10 11">
    <name type="scientific">Corynebacterium felinum</name>
    <dbReference type="NCBI Taxonomy" id="131318"/>
    <lineage>
        <taxon>Bacteria</taxon>
        <taxon>Bacillati</taxon>
        <taxon>Actinomycetota</taxon>
        <taxon>Actinomycetes</taxon>
        <taxon>Mycobacteriales</taxon>
        <taxon>Corynebacteriaceae</taxon>
        <taxon>Corynebacterium</taxon>
    </lineage>
</organism>
<dbReference type="Proteomes" id="UP001183619">
    <property type="component" value="Unassembled WGS sequence"/>
</dbReference>
<dbReference type="InterPro" id="IPR003439">
    <property type="entry name" value="ABC_transporter-like_ATP-bd"/>
</dbReference>
<dbReference type="PANTHER" id="PTHR43394">
    <property type="entry name" value="ATP-DEPENDENT PERMEASE MDL1, MITOCHONDRIAL"/>
    <property type="match status" value="1"/>
</dbReference>
<dbReference type="InterPro" id="IPR027417">
    <property type="entry name" value="P-loop_NTPase"/>
</dbReference>
<dbReference type="InterPro" id="IPR036640">
    <property type="entry name" value="ABC1_TM_sf"/>
</dbReference>
<dbReference type="Pfam" id="PF00664">
    <property type="entry name" value="ABC_membrane"/>
    <property type="match status" value="1"/>
</dbReference>
<dbReference type="SUPFAM" id="SSF90123">
    <property type="entry name" value="ABC transporter transmembrane region"/>
    <property type="match status" value="1"/>
</dbReference>
<dbReference type="SMART" id="SM00382">
    <property type="entry name" value="AAA"/>
    <property type="match status" value="1"/>
</dbReference>
<dbReference type="PANTHER" id="PTHR43394:SF1">
    <property type="entry name" value="ATP-BINDING CASSETTE SUB-FAMILY B MEMBER 10, MITOCHONDRIAL"/>
    <property type="match status" value="1"/>
</dbReference>
<dbReference type="Gene3D" id="3.40.50.300">
    <property type="entry name" value="P-loop containing nucleotide triphosphate hydrolases"/>
    <property type="match status" value="1"/>
</dbReference>
<feature type="transmembrane region" description="Helical" evidence="7">
    <location>
        <begin position="107"/>
        <end position="128"/>
    </location>
</feature>
<feature type="domain" description="ABC transporter" evidence="8">
    <location>
        <begin position="386"/>
        <end position="624"/>
    </location>
</feature>
<comment type="subcellular location">
    <subcellularLocation>
        <location evidence="1">Cell membrane</location>
        <topology evidence="1">Multi-pass membrane protein</topology>
    </subcellularLocation>
</comment>
<dbReference type="Pfam" id="PF00005">
    <property type="entry name" value="ABC_tran"/>
    <property type="match status" value="1"/>
</dbReference>
<dbReference type="RefSeq" id="WP_277103693.1">
    <property type="nucleotide sequence ID" value="NZ_BAAAJS010000051.1"/>
</dbReference>
<evidence type="ECO:0000259" key="8">
    <source>
        <dbReference type="PROSITE" id="PS50893"/>
    </source>
</evidence>
<evidence type="ECO:0000313" key="10">
    <source>
        <dbReference type="EMBL" id="MDR7355678.1"/>
    </source>
</evidence>
<keyword evidence="4 10" id="KW-0067">ATP-binding</keyword>
<gene>
    <name evidence="10" type="ORF">J2S37_002216</name>
</gene>
<reference evidence="10 11" key="1">
    <citation type="submission" date="2023-07" db="EMBL/GenBank/DDBJ databases">
        <title>Sequencing the genomes of 1000 actinobacteria strains.</title>
        <authorList>
            <person name="Klenk H.-P."/>
        </authorList>
    </citation>
    <scope>NUCLEOTIDE SEQUENCE [LARGE SCALE GENOMIC DNA]</scope>
    <source>
        <strain evidence="10 11">DSM 44508</strain>
    </source>
</reference>
<evidence type="ECO:0000259" key="9">
    <source>
        <dbReference type="PROSITE" id="PS50929"/>
    </source>
</evidence>
<proteinExistence type="predicted"/>
<dbReference type="GO" id="GO:0005524">
    <property type="term" value="F:ATP binding"/>
    <property type="evidence" value="ECO:0007669"/>
    <property type="project" value="UniProtKB-KW"/>
</dbReference>
<dbReference type="EMBL" id="JAVDYF010000001">
    <property type="protein sequence ID" value="MDR7355678.1"/>
    <property type="molecule type" value="Genomic_DNA"/>
</dbReference>
<dbReference type="InterPro" id="IPR003593">
    <property type="entry name" value="AAA+_ATPase"/>
</dbReference>
<feature type="domain" description="ABC transmembrane type-1" evidence="9">
    <location>
        <begin position="78"/>
        <end position="354"/>
    </location>
</feature>
<dbReference type="SUPFAM" id="SSF52540">
    <property type="entry name" value="P-loop containing nucleoside triphosphate hydrolases"/>
    <property type="match status" value="1"/>
</dbReference>
<evidence type="ECO:0000313" key="11">
    <source>
        <dbReference type="Proteomes" id="UP001183619"/>
    </source>
</evidence>
<evidence type="ECO:0000256" key="4">
    <source>
        <dbReference type="ARBA" id="ARBA00022840"/>
    </source>
</evidence>
<evidence type="ECO:0000256" key="6">
    <source>
        <dbReference type="ARBA" id="ARBA00023136"/>
    </source>
</evidence>
<feature type="transmembrane region" description="Helical" evidence="7">
    <location>
        <begin position="190"/>
        <end position="223"/>
    </location>
</feature>
<keyword evidence="6 7" id="KW-0472">Membrane</keyword>
<keyword evidence="3" id="KW-0547">Nucleotide-binding</keyword>
<keyword evidence="2 7" id="KW-0812">Transmembrane</keyword>
<sequence>MTTGKNNSTADPEKKSLITRCFQRFFQRQNTFVPALASDALAPESLGETFRFFTTLPHCWSRRWVLGIIALHSVILSFFVLQSTVFGHVVDALRGTEVPVGGTGMDAALILIAIGGLSLIVDALGRALSEYFVGLKLRTLSVDLKRACLDSVLRAPIPEVMKLGTGNVITRMTNDVDDSMRVLIPIGSRIINTVLLFPFTLGALVLIDARFLLVFLVSLVLVYPSTKKTLRALPQVSNHMSVAEAQRNSTLLDTLRGLPTLRAFHYGDWALERMKKNSWAAMQASADRVPYLVRLLYCGQFAYGAWLIGTIILALWLVHQGSVSEGQAASAIFLVVRAEIHIFNVVFFSGEIQAAATMLGRAVSLAKMQQASDKPEPANLHAPADITLNNLRFTYPGGGEVIPPLNLHLQAHTKTALVGASGAGKSTLAGLIAGLHIPTGGQILIGDVDTQEVSDAWTARNVTLLSQEVHVFSGTLRQDLQWAAPSATDEQLLEALATVGLSTKTQAFQRSFPDGLDTLVGAGEEEMSPEIAQQIALARVVLRQPHVVILDEATSEAGSEHAHTLERAAMAVTEGKTALVVAHRLDQAVSADRIIVMEEGRIVEDGTHDQLVALGKRYAQLYARWSGNHHKD</sequence>
<evidence type="ECO:0000256" key="2">
    <source>
        <dbReference type="ARBA" id="ARBA00022692"/>
    </source>
</evidence>
<evidence type="ECO:0000256" key="3">
    <source>
        <dbReference type="ARBA" id="ARBA00022741"/>
    </source>
</evidence>
<name>A0ABU2BD70_9CORY</name>
<accession>A0ABU2BD70</accession>
<feature type="transmembrane region" description="Helical" evidence="7">
    <location>
        <begin position="301"/>
        <end position="318"/>
    </location>
</feature>
<keyword evidence="11" id="KW-1185">Reference proteome</keyword>
<dbReference type="PROSITE" id="PS50893">
    <property type="entry name" value="ABC_TRANSPORTER_2"/>
    <property type="match status" value="1"/>
</dbReference>